<dbReference type="InterPro" id="IPR043502">
    <property type="entry name" value="DNA/RNA_pol_sf"/>
</dbReference>
<protein>
    <recommendedName>
        <fullName evidence="1">Reverse transcriptase domain-containing protein</fullName>
    </recommendedName>
</protein>
<gene>
    <name evidence="2" type="ORF">QYF61_023242</name>
</gene>
<reference evidence="2 3" key="1">
    <citation type="journal article" date="2023" name="J. Hered.">
        <title>Chromosome-level genome of the wood stork (Mycteria americana) provides insight into avian chromosome evolution.</title>
        <authorList>
            <person name="Flamio R. Jr."/>
            <person name="Ramstad K.M."/>
        </authorList>
    </citation>
    <scope>NUCLEOTIDE SEQUENCE [LARGE SCALE GENOMIC DNA]</scope>
    <source>
        <strain evidence="2">JAX WOST 10</strain>
    </source>
</reference>
<dbReference type="EMBL" id="JAUNZN010000008">
    <property type="protein sequence ID" value="KAK4817652.1"/>
    <property type="molecule type" value="Genomic_DNA"/>
</dbReference>
<comment type="caution">
    <text evidence="2">The sequence shown here is derived from an EMBL/GenBank/DDBJ whole genome shotgun (WGS) entry which is preliminary data.</text>
</comment>
<dbReference type="SUPFAM" id="SSF56672">
    <property type="entry name" value="DNA/RNA polymerases"/>
    <property type="match status" value="1"/>
</dbReference>
<accession>A0AAN7RUL5</accession>
<keyword evidence="3" id="KW-1185">Reference proteome</keyword>
<evidence type="ECO:0000259" key="1">
    <source>
        <dbReference type="PROSITE" id="PS50878"/>
    </source>
</evidence>
<evidence type="ECO:0000313" key="3">
    <source>
        <dbReference type="Proteomes" id="UP001333110"/>
    </source>
</evidence>
<dbReference type="InterPro" id="IPR000477">
    <property type="entry name" value="RT_dom"/>
</dbReference>
<dbReference type="Pfam" id="PF00078">
    <property type="entry name" value="RVT_1"/>
    <property type="match status" value="2"/>
</dbReference>
<feature type="domain" description="Reverse transcriptase" evidence="1">
    <location>
        <begin position="42"/>
        <end position="295"/>
    </location>
</feature>
<sequence>MVSDLLHHLDTHRPMGSDGIHPRVLMELVEVLTKPLSILCQQSWLTGEVPVDWRLANVTPIYKKGRKEDLENYRPVSLTSVPGNVMEQIILSAIMQHVQDNQVMRPSQHGFMKGRSCSTNLIYDKVTCLVNEGDAVDVVYLDFSKAFDVVSHSILLEKLAAHGLEGCTLHWVKNWLDGWAPRVVVNGLKSSWRPVTSGVPQGSVLGPVLFNIFINDLDEGIECTLSKFADDTKLCGSVDLLEGRKALQRDLDRLDRWAEDNCMRFNKAKCQVLHLGHSNPMQRYRLGEEWLESCLEEKDLGVLVDSWLNMSQQCAQVAKKANGILACMRNSVASRTREVMVPLYSALVRPHLECCVQFWAPHSKRDIEVLERVQRRATKLVKGLEHKSDEERLRDLGLFSLEKRRLRGDLMALFNCLKGGCREGSVLGPVLFNIFINGLDEGIECTLSKFADDTKLCGSVDLLEDRKALQRDLDRLDRWAEPNCMRFNKAKSQVLHLGHSNPMQRYRLGEEWLESCQAEKDLGVLVNSHLNMSQQCAQVAKKANGILACMRNSVASRTREVMVPLYSALVRPHLECCVQFWAPHSKRDIEVLERVQRRATKLVKGLEQKSCEERLRELGLFSLEKRRLRGDLMALYNSLKGGCRVVGVGLFSQVTSDRTRGHGLKLRQERFRLDMRNNFFTERVVKHWKGLPREVVESPSLEVYMWC</sequence>
<dbReference type="CDD" id="cd01650">
    <property type="entry name" value="RT_nLTR_like"/>
    <property type="match status" value="1"/>
</dbReference>
<dbReference type="PANTHER" id="PTHR33332">
    <property type="entry name" value="REVERSE TRANSCRIPTASE DOMAIN-CONTAINING PROTEIN"/>
    <property type="match status" value="1"/>
</dbReference>
<evidence type="ECO:0000313" key="2">
    <source>
        <dbReference type="EMBL" id="KAK4817652.1"/>
    </source>
</evidence>
<name>A0AAN7RUL5_MYCAM</name>
<proteinExistence type="predicted"/>
<dbReference type="AlphaFoldDB" id="A0AAN7RUL5"/>
<dbReference type="Proteomes" id="UP001333110">
    <property type="component" value="Unassembled WGS sequence"/>
</dbReference>
<dbReference type="PROSITE" id="PS50878">
    <property type="entry name" value="RT_POL"/>
    <property type="match status" value="1"/>
</dbReference>
<organism evidence="2 3">
    <name type="scientific">Mycteria americana</name>
    <name type="common">Wood stork</name>
    <dbReference type="NCBI Taxonomy" id="33587"/>
    <lineage>
        <taxon>Eukaryota</taxon>
        <taxon>Metazoa</taxon>
        <taxon>Chordata</taxon>
        <taxon>Craniata</taxon>
        <taxon>Vertebrata</taxon>
        <taxon>Euteleostomi</taxon>
        <taxon>Archelosauria</taxon>
        <taxon>Archosauria</taxon>
        <taxon>Dinosauria</taxon>
        <taxon>Saurischia</taxon>
        <taxon>Theropoda</taxon>
        <taxon>Coelurosauria</taxon>
        <taxon>Aves</taxon>
        <taxon>Neognathae</taxon>
        <taxon>Neoaves</taxon>
        <taxon>Aequornithes</taxon>
        <taxon>Ciconiiformes</taxon>
        <taxon>Ciconiidae</taxon>
        <taxon>Mycteria</taxon>
    </lineage>
</organism>